<sequence length="187" mass="19498">MTQSTPQQSTPQHTAAQQPAPYGRPGAGGPALPQADYRILRSVPAYAEAQALVDQLSDAGFPVERVRIVGTGLRSVEQVLGRMTTGKAAVRGGLQGLWFGLLLGLLFSIFAPGFGFLWILLISLGLGALWGAVFGAIGHAATGGRRDFTSLQTMEAESYDVLVEASHLDQAGQLLGADPGTAATPRA</sequence>
<dbReference type="Pfam" id="PF11181">
    <property type="entry name" value="YflT"/>
    <property type="match status" value="1"/>
</dbReference>
<feature type="transmembrane region" description="Helical" evidence="2">
    <location>
        <begin position="92"/>
        <end position="110"/>
    </location>
</feature>
<keyword evidence="2" id="KW-0812">Transmembrane</keyword>
<reference evidence="5" key="2">
    <citation type="submission" date="2023-10" db="EMBL/GenBank/DDBJ databases">
        <title>Development of a sustainable strategy for remediation of hydrocarbon-contaminated territories based on the waste exchange concept.</title>
        <authorList>
            <person name="Krivoruchko A."/>
        </authorList>
    </citation>
    <scope>NUCLEOTIDE SEQUENCE</scope>
    <source>
        <strain evidence="5">IEGM 1325</strain>
    </source>
</reference>
<feature type="domain" description="General stress protein 17M-like" evidence="3">
    <location>
        <begin position="40"/>
        <end position="112"/>
    </location>
</feature>
<gene>
    <name evidence="4" type="ORF">HDA34_000132</name>
    <name evidence="5" type="ORF">R4064_03030</name>
</gene>
<evidence type="ECO:0000256" key="2">
    <source>
        <dbReference type="SAM" id="Phobius"/>
    </source>
</evidence>
<protein>
    <submittedName>
        <fullName evidence="5">General stress protein</fullName>
    </submittedName>
</protein>
<evidence type="ECO:0000313" key="6">
    <source>
        <dbReference type="Proteomes" id="UP000572670"/>
    </source>
</evidence>
<keyword evidence="2" id="KW-1133">Transmembrane helix</keyword>
<keyword evidence="6" id="KW-1185">Reference proteome</keyword>
<evidence type="ECO:0000313" key="4">
    <source>
        <dbReference type="EMBL" id="MBA9058425.1"/>
    </source>
</evidence>
<dbReference type="Proteomes" id="UP001185728">
    <property type="component" value="Unassembled WGS sequence"/>
</dbReference>
<organism evidence="5 7">
    <name type="scientific">Micrococcus yunnanensis</name>
    <dbReference type="NCBI Taxonomy" id="566027"/>
    <lineage>
        <taxon>Bacteria</taxon>
        <taxon>Bacillati</taxon>
        <taxon>Actinomycetota</taxon>
        <taxon>Actinomycetes</taxon>
        <taxon>Micrococcales</taxon>
        <taxon>Micrococcaceae</taxon>
        <taxon>Micrococcus</taxon>
    </lineage>
</organism>
<evidence type="ECO:0000313" key="5">
    <source>
        <dbReference type="EMBL" id="MDV7176620.1"/>
    </source>
</evidence>
<feature type="region of interest" description="Disordered" evidence="1">
    <location>
        <begin position="1"/>
        <end position="29"/>
    </location>
</feature>
<keyword evidence="2" id="KW-0472">Membrane</keyword>
<dbReference type="GeneID" id="93362473"/>
<dbReference type="AlphaFoldDB" id="A0AAP5T6V5"/>
<evidence type="ECO:0000256" key="1">
    <source>
        <dbReference type="SAM" id="MobiDB-lite"/>
    </source>
</evidence>
<accession>A0AAP5T6V5</accession>
<reference evidence="4 6" key="1">
    <citation type="submission" date="2020-08" db="EMBL/GenBank/DDBJ databases">
        <title>Sequencing the genomes of 1000 actinobacteria strains.</title>
        <authorList>
            <person name="Klenk H.-P."/>
        </authorList>
    </citation>
    <scope>NUCLEOTIDE SEQUENCE [LARGE SCALE GENOMIC DNA]</scope>
    <source>
        <strain evidence="4 6">DSM 21948</strain>
    </source>
</reference>
<dbReference type="EMBL" id="JACJIK010000001">
    <property type="protein sequence ID" value="MBA9058425.1"/>
    <property type="molecule type" value="Genomic_DNA"/>
</dbReference>
<name>A0AAP5T6V5_9MICC</name>
<dbReference type="Proteomes" id="UP000572670">
    <property type="component" value="Unassembled WGS sequence"/>
</dbReference>
<comment type="caution">
    <text evidence="5">The sequence shown here is derived from an EMBL/GenBank/DDBJ whole genome shotgun (WGS) entry which is preliminary data.</text>
</comment>
<proteinExistence type="predicted"/>
<dbReference type="RefSeq" id="WP_020621560.1">
    <property type="nucleotide sequence ID" value="NZ_BAAAYW010000002.1"/>
</dbReference>
<feature type="transmembrane region" description="Helical" evidence="2">
    <location>
        <begin position="116"/>
        <end position="137"/>
    </location>
</feature>
<evidence type="ECO:0000313" key="7">
    <source>
        <dbReference type="Proteomes" id="UP001185728"/>
    </source>
</evidence>
<evidence type="ECO:0000259" key="3">
    <source>
        <dbReference type="Pfam" id="PF11181"/>
    </source>
</evidence>
<dbReference type="EMBL" id="JAWLUK010000004">
    <property type="protein sequence ID" value="MDV7176620.1"/>
    <property type="molecule type" value="Genomic_DNA"/>
</dbReference>
<dbReference type="InterPro" id="IPR025889">
    <property type="entry name" value="GSP17M-like_dom"/>
</dbReference>